<evidence type="ECO:0000259" key="3">
    <source>
        <dbReference type="Pfam" id="PF13802"/>
    </source>
</evidence>
<accession>A0ABQ9JN16</accession>
<evidence type="ECO:0000313" key="5">
    <source>
        <dbReference type="Proteomes" id="UP001162164"/>
    </source>
</evidence>
<feature type="signal peptide" evidence="2">
    <location>
        <begin position="1"/>
        <end position="20"/>
    </location>
</feature>
<gene>
    <name evidence="4" type="ORF">NQ317_019626</name>
</gene>
<feature type="region of interest" description="Disordered" evidence="1">
    <location>
        <begin position="158"/>
        <end position="188"/>
    </location>
</feature>
<dbReference type="Proteomes" id="UP001162164">
    <property type="component" value="Unassembled WGS sequence"/>
</dbReference>
<evidence type="ECO:0000256" key="1">
    <source>
        <dbReference type="SAM" id="MobiDB-lite"/>
    </source>
</evidence>
<dbReference type="Pfam" id="PF13802">
    <property type="entry name" value="Gal_mutarotas_2"/>
    <property type="match status" value="1"/>
</dbReference>
<feature type="chain" id="PRO_5047521800" description="Glycoside hydrolase family 31 N-terminal domain-containing protein" evidence="2">
    <location>
        <begin position="21"/>
        <end position="209"/>
    </location>
</feature>
<reference evidence="4" key="1">
    <citation type="journal article" date="2023" name="Insect Mol. Biol.">
        <title>Genome sequencing provides insights into the evolution of gene families encoding plant cell wall-degrading enzymes in longhorned beetles.</title>
        <authorList>
            <person name="Shin N.R."/>
            <person name="Okamura Y."/>
            <person name="Kirsch R."/>
            <person name="Pauchet Y."/>
        </authorList>
    </citation>
    <scope>NUCLEOTIDE SEQUENCE</scope>
    <source>
        <strain evidence="4">MMC_N1</strain>
    </source>
</reference>
<proteinExistence type="predicted"/>
<sequence length="209" mass="23526">MALILRYISFLCFIIGVVIAVDKSNFKSCDQSSFCRRLRGVKPDECKYELDLESLQATENSLDAKLINIEAGAEFKFSLTAIAGGIFRIQVDETNPLHPRLEVLYRNKDSVVVKFDDNKAAIYAKPLKIEFFKNDVLVSVVNGRGLFTFEHFRTKAPENAGEGEVQQTNEDPGAWEENFKSHHDSKPRGPSAIGVDITFSWCTPCLWVT</sequence>
<feature type="compositionally biased region" description="Basic and acidic residues" evidence="1">
    <location>
        <begin position="177"/>
        <end position="187"/>
    </location>
</feature>
<evidence type="ECO:0000313" key="4">
    <source>
        <dbReference type="EMBL" id="KAJ8979097.1"/>
    </source>
</evidence>
<keyword evidence="2" id="KW-0732">Signal</keyword>
<dbReference type="InterPro" id="IPR025887">
    <property type="entry name" value="Glyco_hydro_31_N_dom"/>
</dbReference>
<feature type="domain" description="Glycoside hydrolase family 31 N-terminal" evidence="3">
    <location>
        <begin position="77"/>
        <end position="200"/>
    </location>
</feature>
<comment type="caution">
    <text evidence="4">The sequence shown here is derived from an EMBL/GenBank/DDBJ whole genome shotgun (WGS) entry which is preliminary data.</text>
</comment>
<organism evidence="4 5">
    <name type="scientific">Molorchus minor</name>
    <dbReference type="NCBI Taxonomy" id="1323400"/>
    <lineage>
        <taxon>Eukaryota</taxon>
        <taxon>Metazoa</taxon>
        <taxon>Ecdysozoa</taxon>
        <taxon>Arthropoda</taxon>
        <taxon>Hexapoda</taxon>
        <taxon>Insecta</taxon>
        <taxon>Pterygota</taxon>
        <taxon>Neoptera</taxon>
        <taxon>Endopterygota</taxon>
        <taxon>Coleoptera</taxon>
        <taxon>Polyphaga</taxon>
        <taxon>Cucujiformia</taxon>
        <taxon>Chrysomeloidea</taxon>
        <taxon>Cerambycidae</taxon>
        <taxon>Lamiinae</taxon>
        <taxon>Monochamini</taxon>
        <taxon>Molorchus</taxon>
    </lineage>
</organism>
<keyword evidence="5" id="KW-1185">Reference proteome</keyword>
<name>A0ABQ9JN16_9CUCU</name>
<dbReference type="EMBL" id="JAPWTJ010000372">
    <property type="protein sequence ID" value="KAJ8979097.1"/>
    <property type="molecule type" value="Genomic_DNA"/>
</dbReference>
<dbReference type="Gene3D" id="2.60.40.1760">
    <property type="entry name" value="glycosyl hydrolase (family 31)"/>
    <property type="match status" value="1"/>
</dbReference>
<protein>
    <recommendedName>
        <fullName evidence="3">Glycoside hydrolase family 31 N-terminal domain-containing protein</fullName>
    </recommendedName>
</protein>
<evidence type="ECO:0000256" key="2">
    <source>
        <dbReference type="SAM" id="SignalP"/>
    </source>
</evidence>